<comment type="caution">
    <text evidence="1">The sequence shown here is derived from an EMBL/GenBank/DDBJ whole genome shotgun (WGS) entry which is preliminary data.</text>
</comment>
<dbReference type="EMBL" id="LAZR01009175">
    <property type="protein sequence ID" value="KKM74228.1"/>
    <property type="molecule type" value="Genomic_DNA"/>
</dbReference>
<reference evidence="1" key="1">
    <citation type="journal article" date="2015" name="Nature">
        <title>Complex archaea that bridge the gap between prokaryotes and eukaryotes.</title>
        <authorList>
            <person name="Spang A."/>
            <person name="Saw J.H."/>
            <person name="Jorgensen S.L."/>
            <person name="Zaremba-Niedzwiedzka K."/>
            <person name="Martijn J."/>
            <person name="Lind A.E."/>
            <person name="van Eijk R."/>
            <person name="Schleper C."/>
            <person name="Guy L."/>
            <person name="Ettema T.J."/>
        </authorList>
    </citation>
    <scope>NUCLEOTIDE SEQUENCE</scope>
</reference>
<protein>
    <submittedName>
        <fullName evidence="1">Uncharacterized protein</fullName>
    </submittedName>
</protein>
<organism evidence="1">
    <name type="scientific">marine sediment metagenome</name>
    <dbReference type="NCBI Taxonomy" id="412755"/>
    <lineage>
        <taxon>unclassified sequences</taxon>
        <taxon>metagenomes</taxon>
        <taxon>ecological metagenomes</taxon>
    </lineage>
</organism>
<dbReference type="AlphaFoldDB" id="A0A0F9JWX4"/>
<proteinExistence type="predicted"/>
<gene>
    <name evidence="1" type="ORF">LCGC14_1402470</name>
</gene>
<name>A0A0F9JWX4_9ZZZZ</name>
<evidence type="ECO:0000313" key="1">
    <source>
        <dbReference type="EMBL" id="KKM74228.1"/>
    </source>
</evidence>
<sequence length="106" mass="11780">MTDQTQTPQVDKWILSEPGGPAGPFWGIVTQSGRVIALQIVERQHAEVLRIMGNIVAGDNDTVRDLCSHLSSIYDETLGPEMLPEKPDDYFINAVMEAILLKSRDE</sequence>
<accession>A0A0F9JWX4</accession>